<name>A0A6J3LV76_9PEZI</name>
<keyword evidence="1" id="KW-0472">Membrane</keyword>
<evidence type="ECO:0008006" key="4">
    <source>
        <dbReference type="Google" id="ProtNLM"/>
    </source>
</evidence>
<dbReference type="GeneID" id="54364914"/>
<keyword evidence="1" id="KW-1133">Transmembrane helix</keyword>
<reference evidence="3" key="3">
    <citation type="submission" date="2025-08" db="UniProtKB">
        <authorList>
            <consortium name="RefSeq"/>
        </authorList>
    </citation>
    <scope>IDENTIFICATION</scope>
    <source>
        <strain evidence="3">CBS 342.82</strain>
    </source>
</reference>
<dbReference type="AlphaFoldDB" id="A0A6J3LV76"/>
<dbReference type="Gene3D" id="1.20.120.1630">
    <property type="match status" value="1"/>
</dbReference>
<accession>A0A6J3LV76</accession>
<protein>
    <recommendedName>
        <fullName evidence="4">Steroid 5-alpha reductase C-terminal domain-containing protein</fullName>
    </recommendedName>
</protein>
<proteinExistence type="predicted"/>
<dbReference type="Pfam" id="PF06966">
    <property type="entry name" value="DUF1295"/>
    <property type="match status" value="1"/>
</dbReference>
<dbReference type="RefSeq" id="XP_033456706.1">
    <property type="nucleotide sequence ID" value="XM_033607114.1"/>
</dbReference>
<dbReference type="InterPro" id="IPR010721">
    <property type="entry name" value="UstE-like"/>
</dbReference>
<evidence type="ECO:0000313" key="3">
    <source>
        <dbReference type="RefSeq" id="XP_033456706.1"/>
    </source>
</evidence>
<feature type="transmembrane region" description="Helical" evidence="1">
    <location>
        <begin position="113"/>
        <end position="136"/>
    </location>
</feature>
<dbReference type="OrthoDB" id="67965at2759"/>
<evidence type="ECO:0000313" key="2">
    <source>
        <dbReference type="Proteomes" id="UP000504637"/>
    </source>
</evidence>
<dbReference type="Proteomes" id="UP000504637">
    <property type="component" value="Unplaced"/>
</dbReference>
<evidence type="ECO:0000256" key="1">
    <source>
        <dbReference type="SAM" id="Phobius"/>
    </source>
</evidence>
<reference evidence="3" key="1">
    <citation type="submission" date="2020-01" db="EMBL/GenBank/DDBJ databases">
        <authorList>
            <consortium name="DOE Joint Genome Institute"/>
            <person name="Haridas S."/>
            <person name="Albert R."/>
            <person name="Binder M."/>
            <person name="Bloem J."/>
            <person name="Labutti K."/>
            <person name="Salamov A."/>
            <person name="Andreopoulos B."/>
            <person name="Baker S.E."/>
            <person name="Barry K."/>
            <person name="Bills G."/>
            <person name="Bluhm B.H."/>
            <person name="Cannon C."/>
            <person name="Castanera R."/>
            <person name="Culley D.E."/>
            <person name="Daum C."/>
            <person name="Ezra D."/>
            <person name="Gonzalez J.B."/>
            <person name="Henrissat B."/>
            <person name="Kuo A."/>
            <person name="Liang C."/>
            <person name="Lipzen A."/>
            <person name="Lutzoni F."/>
            <person name="Magnuson J."/>
            <person name="Mondo S."/>
            <person name="Nolan M."/>
            <person name="Ohm R."/>
            <person name="Pangilinan J."/>
            <person name="Park H.-J."/>
            <person name="Ramirez L."/>
            <person name="Alfaro M."/>
            <person name="Sun H."/>
            <person name="Tritt A."/>
            <person name="Yoshinaga Y."/>
            <person name="Zwiers L.-H."/>
            <person name="Turgeon B.G."/>
            <person name="Goodwin S.B."/>
            <person name="Spatafora J.W."/>
            <person name="Crous P.W."/>
            <person name="Grigoriev I.V."/>
        </authorList>
    </citation>
    <scope>NUCLEOTIDE SEQUENCE</scope>
    <source>
        <strain evidence="3">CBS 342.82</strain>
    </source>
</reference>
<keyword evidence="2" id="KW-1185">Reference proteome</keyword>
<feature type="transmembrane region" description="Helical" evidence="1">
    <location>
        <begin position="156"/>
        <end position="174"/>
    </location>
</feature>
<keyword evidence="1" id="KW-0812">Transmembrane</keyword>
<sequence>MADKTTPTKHEPSQAFWENRKKGRSLAGILAFSGASALDIPFQHWLLQSGAAATLLHRLGARTVSQTILPAAQQTAVGLSPYHTLIWGLAIGGSVKRIYWNIFVGDTLLQPGLALGVGLFSTALNALNTLLALWLATSQQPSDQSSLQAFLATAPPSLYIGVGLFSLGLFTEWYSEVQRKAFKQDPANRGRPYSGGLFGLARNINYGGFTLWRTGASLASGGWAWAGATALWIGGDFCSRSIPDMDAYCEKRYGEQWDVVRRKVPYKLLPWIY</sequence>
<organism evidence="3">
    <name type="scientific">Dissoconium aciculare CBS 342.82</name>
    <dbReference type="NCBI Taxonomy" id="1314786"/>
    <lineage>
        <taxon>Eukaryota</taxon>
        <taxon>Fungi</taxon>
        <taxon>Dikarya</taxon>
        <taxon>Ascomycota</taxon>
        <taxon>Pezizomycotina</taxon>
        <taxon>Dothideomycetes</taxon>
        <taxon>Dothideomycetidae</taxon>
        <taxon>Mycosphaerellales</taxon>
        <taxon>Dissoconiaceae</taxon>
        <taxon>Dissoconium</taxon>
    </lineage>
</organism>
<reference evidence="3" key="2">
    <citation type="submission" date="2020-04" db="EMBL/GenBank/DDBJ databases">
        <authorList>
            <consortium name="NCBI Genome Project"/>
        </authorList>
    </citation>
    <scope>NUCLEOTIDE SEQUENCE</scope>
    <source>
        <strain evidence="3">CBS 342.82</strain>
    </source>
</reference>
<gene>
    <name evidence="3" type="ORF">K489DRAFT_404286</name>
</gene>